<dbReference type="InterPro" id="IPR036393">
    <property type="entry name" value="AceGlu_kinase-like_sf"/>
</dbReference>
<evidence type="ECO:0000256" key="5">
    <source>
        <dbReference type="ARBA" id="ARBA00022777"/>
    </source>
</evidence>
<organism evidence="10 11">
    <name type="scientific">Pedobacter westerhofensis</name>
    <dbReference type="NCBI Taxonomy" id="425512"/>
    <lineage>
        <taxon>Bacteria</taxon>
        <taxon>Pseudomonadati</taxon>
        <taxon>Bacteroidota</taxon>
        <taxon>Sphingobacteriia</taxon>
        <taxon>Sphingobacteriales</taxon>
        <taxon>Sphingobacteriaceae</taxon>
        <taxon>Pedobacter</taxon>
    </lineage>
</organism>
<dbReference type="Pfam" id="PF00696">
    <property type="entry name" value="AA_kinase"/>
    <property type="match status" value="1"/>
</dbReference>
<protein>
    <recommendedName>
        <fullName evidence="2">aspartate kinase</fullName>
        <ecNumber evidence="2">2.7.2.4</ecNumber>
    </recommendedName>
</protein>
<dbReference type="InterPro" id="IPR054352">
    <property type="entry name" value="ACT_Aspartokinase"/>
</dbReference>
<comment type="catalytic activity">
    <reaction evidence="7">
        <text>L-aspartate + ATP = 4-phospho-L-aspartate + ADP</text>
        <dbReference type="Rhea" id="RHEA:23776"/>
        <dbReference type="ChEBI" id="CHEBI:29991"/>
        <dbReference type="ChEBI" id="CHEBI:30616"/>
        <dbReference type="ChEBI" id="CHEBI:57535"/>
        <dbReference type="ChEBI" id="CHEBI:456216"/>
        <dbReference type="EC" id="2.7.2.4"/>
    </reaction>
</comment>
<proteinExistence type="inferred from homology"/>
<evidence type="ECO:0000313" key="10">
    <source>
        <dbReference type="EMBL" id="SMO43911.1"/>
    </source>
</evidence>
<comment type="similarity">
    <text evidence="1">Belongs to the aspartokinase family.</text>
</comment>
<accession>A0A521BA62</accession>
<name>A0A521BA62_9SPHI</name>
<evidence type="ECO:0000259" key="9">
    <source>
        <dbReference type="Pfam" id="PF22468"/>
    </source>
</evidence>
<keyword evidence="6" id="KW-0067">ATP-binding</keyword>
<dbReference type="GO" id="GO:0005524">
    <property type="term" value="F:ATP binding"/>
    <property type="evidence" value="ECO:0007669"/>
    <property type="project" value="UniProtKB-KW"/>
</dbReference>
<dbReference type="SUPFAM" id="SSF53633">
    <property type="entry name" value="Carbamate kinase-like"/>
    <property type="match status" value="1"/>
</dbReference>
<dbReference type="GO" id="GO:0009090">
    <property type="term" value="P:homoserine biosynthetic process"/>
    <property type="evidence" value="ECO:0007669"/>
    <property type="project" value="TreeGrafter"/>
</dbReference>
<evidence type="ECO:0000256" key="4">
    <source>
        <dbReference type="ARBA" id="ARBA00022741"/>
    </source>
</evidence>
<feature type="domain" description="Aspartokinase ACT" evidence="9">
    <location>
        <begin position="427"/>
        <end position="485"/>
    </location>
</feature>
<dbReference type="SUPFAM" id="SSF55021">
    <property type="entry name" value="ACT-like"/>
    <property type="match status" value="2"/>
</dbReference>
<dbReference type="PANTHER" id="PTHR21499">
    <property type="entry name" value="ASPARTATE KINASE"/>
    <property type="match status" value="1"/>
</dbReference>
<evidence type="ECO:0000256" key="6">
    <source>
        <dbReference type="ARBA" id="ARBA00022840"/>
    </source>
</evidence>
<dbReference type="Gene3D" id="3.30.2130.10">
    <property type="entry name" value="VC0802-like"/>
    <property type="match status" value="1"/>
</dbReference>
<evidence type="ECO:0000256" key="7">
    <source>
        <dbReference type="ARBA" id="ARBA00047872"/>
    </source>
</evidence>
<dbReference type="AlphaFoldDB" id="A0A521BA62"/>
<dbReference type="GO" id="GO:0005829">
    <property type="term" value="C:cytosol"/>
    <property type="evidence" value="ECO:0007669"/>
    <property type="project" value="TreeGrafter"/>
</dbReference>
<evidence type="ECO:0000256" key="3">
    <source>
        <dbReference type="ARBA" id="ARBA00022679"/>
    </source>
</evidence>
<dbReference type="InterPro" id="IPR001048">
    <property type="entry name" value="Asp/Glu/Uridylate_kinase"/>
</dbReference>
<dbReference type="Pfam" id="PF22468">
    <property type="entry name" value="ACT_9"/>
    <property type="match status" value="1"/>
</dbReference>
<keyword evidence="4" id="KW-0547">Nucleotide-binding</keyword>
<evidence type="ECO:0000256" key="2">
    <source>
        <dbReference type="ARBA" id="ARBA00013059"/>
    </source>
</evidence>
<keyword evidence="5 10" id="KW-0418">Kinase</keyword>
<dbReference type="GO" id="GO:0004072">
    <property type="term" value="F:aspartate kinase activity"/>
    <property type="evidence" value="ECO:0007669"/>
    <property type="project" value="UniProtKB-EC"/>
</dbReference>
<reference evidence="10 11" key="1">
    <citation type="submission" date="2017-05" db="EMBL/GenBank/DDBJ databases">
        <authorList>
            <person name="Varghese N."/>
            <person name="Submissions S."/>
        </authorList>
    </citation>
    <scope>NUCLEOTIDE SEQUENCE [LARGE SCALE GENOMIC DNA]</scope>
    <source>
        <strain evidence="10 11">DSM 19036</strain>
    </source>
</reference>
<dbReference type="EMBL" id="FXTN01000002">
    <property type="protein sequence ID" value="SMO43911.1"/>
    <property type="molecule type" value="Genomic_DNA"/>
</dbReference>
<keyword evidence="11" id="KW-1185">Reference proteome</keyword>
<evidence type="ECO:0000313" key="11">
    <source>
        <dbReference type="Proteomes" id="UP000320300"/>
    </source>
</evidence>
<keyword evidence="3" id="KW-0808">Transferase</keyword>
<dbReference type="InterPro" id="IPR045865">
    <property type="entry name" value="ACT-like_dom_sf"/>
</dbReference>
<dbReference type="PANTHER" id="PTHR21499:SF3">
    <property type="entry name" value="ASPARTOKINASE"/>
    <property type="match status" value="1"/>
</dbReference>
<dbReference type="NCBIfam" id="NF006614">
    <property type="entry name" value="PRK09181.1"/>
    <property type="match status" value="1"/>
</dbReference>
<evidence type="ECO:0000259" key="8">
    <source>
        <dbReference type="Pfam" id="PF00696"/>
    </source>
</evidence>
<dbReference type="GO" id="GO:0009089">
    <property type="term" value="P:lysine biosynthetic process via diaminopimelate"/>
    <property type="evidence" value="ECO:0007669"/>
    <property type="project" value="TreeGrafter"/>
</dbReference>
<dbReference type="EC" id="2.7.2.4" evidence="2"/>
<feature type="domain" description="Aspartate/glutamate/uridylate kinase" evidence="8">
    <location>
        <begin position="30"/>
        <end position="323"/>
    </location>
</feature>
<sequence>MASGANYKDKFEFLSGAALSWSVYCIAAHMLTVEKIGGTSMSALQKVIQNIILYERDDTDRYNHVYVVSAFSGVTDMLLENKKTGKPGVYHRIAKHLDFHDALDHAAESLKKINKGQAELGLDLELADWFITMRIQRASVYLDNLVNILASGYVSKEGILLAAREILASIGETHAAFNLCNILQHMGVTTSLIDLSGAEDHHPWTIDQRIRQTFKGVDLKDRICIVTGYTKGKDGIMREFDRGYSEVTFSKIAALLKPKEAIIHKEYHLSTADPAIVGVSNCSPVGFTSYDIADQLADVGMEAIHPKAAKPLEINGINLRIKNTFEPSHPGTLITKDFVCANKRVEIITGTDKLMIIDVYDPLMVGSVGSDFRIMEIFLKHNISYTFKSTSANSISLVIWERHYNPRLVKDLQNEFEKVTVEKVALVCVLGSNMDQPGLLARSASALTEQGINIKSAGFALRKVNIQFLVAREDFKTAVIALNNAMTC</sequence>
<dbReference type="Gene3D" id="3.40.1160.10">
    <property type="entry name" value="Acetylglutamate kinase-like"/>
    <property type="match status" value="1"/>
</dbReference>
<gene>
    <name evidence="10" type="ORF">SAMN06265348_102114</name>
</gene>
<dbReference type="Proteomes" id="UP000320300">
    <property type="component" value="Unassembled WGS sequence"/>
</dbReference>
<evidence type="ECO:0000256" key="1">
    <source>
        <dbReference type="ARBA" id="ARBA00010122"/>
    </source>
</evidence>